<protein>
    <submittedName>
        <fullName evidence="2">DNA/RNA nuclease SfsA</fullName>
    </submittedName>
</protein>
<dbReference type="RefSeq" id="WP_276201180.1">
    <property type="nucleotide sequence ID" value="NZ_JARJGR010000521.1"/>
</dbReference>
<proteinExistence type="predicted"/>
<evidence type="ECO:0000259" key="1">
    <source>
        <dbReference type="Pfam" id="PF17746"/>
    </source>
</evidence>
<dbReference type="InterPro" id="IPR005224">
    <property type="entry name" value="SfsA"/>
</dbReference>
<dbReference type="PANTHER" id="PTHR30545:SF2">
    <property type="entry name" value="SUGAR FERMENTATION STIMULATION PROTEIN A"/>
    <property type="match status" value="1"/>
</dbReference>
<dbReference type="GO" id="GO:0003677">
    <property type="term" value="F:DNA binding"/>
    <property type="evidence" value="ECO:0007669"/>
    <property type="project" value="InterPro"/>
</dbReference>
<gene>
    <name evidence="2" type="primary">sfsA</name>
    <name evidence="2" type="ORF">P3S46_03810</name>
</gene>
<organism evidence="2 3">
    <name type="scientific">Enterobacter cloacae</name>
    <dbReference type="NCBI Taxonomy" id="550"/>
    <lineage>
        <taxon>Bacteria</taxon>
        <taxon>Pseudomonadati</taxon>
        <taxon>Pseudomonadota</taxon>
        <taxon>Gammaproteobacteria</taxon>
        <taxon>Enterobacterales</taxon>
        <taxon>Enterobacteriaceae</taxon>
        <taxon>Enterobacter</taxon>
        <taxon>Enterobacter cloacae complex</taxon>
    </lineage>
</organism>
<dbReference type="FunFam" id="2.40.50.580:FF:000001">
    <property type="entry name" value="Sugar fermentation stimulation protein A"/>
    <property type="match status" value="1"/>
</dbReference>
<dbReference type="EMBL" id="JARJGR010000521">
    <property type="protein sequence ID" value="MDF3636346.1"/>
    <property type="molecule type" value="Genomic_DNA"/>
</dbReference>
<accession>A0AAW6NKE0</accession>
<comment type="caution">
    <text evidence="2">The sequence shown here is derived from an EMBL/GenBank/DDBJ whole genome shotgun (WGS) entry which is preliminary data.</text>
</comment>
<feature type="domain" description="SfsA N-terminal OB" evidence="1">
    <location>
        <begin position="13"/>
        <end position="80"/>
    </location>
</feature>
<evidence type="ECO:0000313" key="2">
    <source>
        <dbReference type="EMBL" id="MDF3636346.1"/>
    </source>
</evidence>
<dbReference type="AlphaFoldDB" id="A0AAW6NKE0"/>
<dbReference type="PANTHER" id="PTHR30545">
    <property type="entry name" value="SUGAR FERMENTATION STIMULATION PROTEIN A"/>
    <property type="match status" value="1"/>
</dbReference>
<sequence>MKFSPALQPATLIQRYKRFLADVITPEGETPTLHCPNTGAMTGCATPGDTVWYSTSENTKRKYPHTWEMTETQSGAFICVNTLRANQLVKEALTNGMLPELVGYGTQKSEVKY</sequence>
<evidence type="ECO:0000313" key="3">
    <source>
        <dbReference type="Proteomes" id="UP001215180"/>
    </source>
</evidence>
<dbReference type="Gene3D" id="2.40.50.580">
    <property type="match status" value="1"/>
</dbReference>
<reference evidence="2" key="1">
    <citation type="submission" date="2023-03" db="EMBL/GenBank/DDBJ databases">
        <title>A Study on Prevalence and Characterization of Enterobacter cloacae strains in China.</title>
        <authorList>
            <person name="Zheng Z."/>
        </authorList>
    </citation>
    <scope>NUCLEOTIDE SEQUENCE</scope>
    <source>
        <strain evidence="2">EC77</strain>
    </source>
</reference>
<name>A0AAW6NKE0_ENTCL</name>
<dbReference type="InterPro" id="IPR041465">
    <property type="entry name" value="SfsA_N"/>
</dbReference>
<dbReference type="Proteomes" id="UP001215180">
    <property type="component" value="Unassembled WGS sequence"/>
</dbReference>
<dbReference type="NCBIfam" id="TIGR00230">
    <property type="entry name" value="sfsA"/>
    <property type="match status" value="1"/>
</dbReference>
<dbReference type="Pfam" id="PF17746">
    <property type="entry name" value="SfsA_N"/>
    <property type="match status" value="1"/>
</dbReference>
<feature type="non-terminal residue" evidence="2">
    <location>
        <position position="113"/>
    </location>
</feature>